<name>A0A2T7NB95_POMCA</name>
<protein>
    <submittedName>
        <fullName evidence="2">Uncharacterized protein</fullName>
    </submittedName>
</protein>
<dbReference type="Proteomes" id="UP000245119">
    <property type="component" value="Linkage Group LG14"/>
</dbReference>
<gene>
    <name evidence="2" type="ORF">C0Q70_20995</name>
</gene>
<accession>A0A2T7NB95</accession>
<evidence type="ECO:0000256" key="1">
    <source>
        <dbReference type="SAM" id="MobiDB-lite"/>
    </source>
</evidence>
<sequence length="247" mass="28147">MKPQSCRSLYLNMQLSNRENRSRPSLDDVTAVTGQTRVPTRITTRDIRQRQQELVPIGVLRFSRENLCVELVDASLLTSNLATSVWLNRKTTLASAPTFFTEHLKRASSSTWARVSPSRSRVNPPTKASVVESVANDPEDVALRCFRASKAKSIASYNNIYRQHLQTMVIHTPEESAELLRQQHSSHIPTRHDDVTRTGIYLPVTIHPVPCLKRREGERERGERERGREGERERGREGERERGRGLG</sequence>
<organism evidence="2 3">
    <name type="scientific">Pomacea canaliculata</name>
    <name type="common">Golden apple snail</name>
    <dbReference type="NCBI Taxonomy" id="400727"/>
    <lineage>
        <taxon>Eukaryota</taxon>
        <taxon>Metazoa</taxon>
        <taxon>Spiralia</taxon>
        <taxon>Lophotrochozoa</taxon>
        <taxon>Mollusca</taxon>
        <taxon>Gastropoda</taxon>
        <taxon>Caenogastropoda</taxon>
        <taxon>Architaenioglossa</taxon>
        <taxon>Ampullarioidea</taxon>
        <taxon>Ampullariidae</taxon>
        <taxon>Pomacea</taxon>
    </lineage>
</organism>
<keyword evidence="3" id="KW-1185">Reference proteome</keyword>
<proteinExistence type="predicted"/>
<dbReference type="EMBL" id="PZQS01000014">
    <property type="protein sequence ID" value="PVD18446.1"/>
    <property type="molecule type" value="Genomic_DNA"/>
</dbReference>
<evidence type="ECO:0000313" key="2">
    <source>
        <dbReference type="EMBL" id="PVD18446.1"/>
    </source>
</evidence>
<reference evidence="2 3" key="1">
    <citation type="submission" date="2018-04" db="EMBL/GenBank/DDBJ databases">
        <title>The genome of golden apple snail Pomacea canaliculata provides insight into stress tolerance and invasive adaptation.</title>
        <authorList>
            <person name="Liu C."/>
            <person name="Liu B."/>
            <person name="Ren Y."/>
            <person name="Zhang Y."/>
            <person name="Wang H."/>
            <person name="Li S."/>
            <person name="Jiang F."/>
            <person name="Yin L."/>
            <person name="Zhang G."/>
            <person name="Qian W."/>
            <person name="Fan W."/>
        </authorList>
    </citation>
    <scope>NUCLEOTIDE SEQUENCE [LARGE SCALE GENOMIC DNA]</scope>
    <source>
        <strain evidence="2">SZHN2017</strain>
        <tissue evidence="2">Muscle</tissue>
    </source>
</reference>
<comment type="caution">
    <text evidence="2">The sequence shown here is derived from an EMBL/GenBank/DDBJ whole genome shotgun (WGS) entry which is preliminary data.</text>
</comment>
<dbReference type="AlphaFoldDB" id="A0A2T7NB95"/>
<feature type="region of interest" description="Disordered" evidence="1">
    <location>
        <begin position="213"/>
        <end position="247"/>
    </location>
</feature>
<evidence type="ECO:0000313" key="3">
    <source>
        <dbReference type="Proteomes" id="UP000245119"/>
    </source>
</evidence>